<accession>A0A845L9H5</accession>
<dbReference type="AlphaFoldDB" id="A0A845L9H5"/>
<reference evidence="1 2" key="1">
    <citation type="submission" date="2020-01" db="EMBL/GenBank/DDBJ databases">
        <title>Whole genome sequence of Heliobacterium gestii DSM 11169.</title>
        <authorList>
            <person name="Kyndt J.A."/>
            <person name="Meyer T.E."/>
        </authorList>
    </citation>
    <scope>NUCLEOTIDE SEQUENCE [LARGE SCALE GENOMIC DNA]</scope>
    <source>
        <strain evidence="1 2">DSM 11169</strain>
    </source>
</reference>
<evidence type="ECO:0000313" key="1">
    <source>
        <dbReference type="EMBL" id="MZP41570.1"/>
    </source>
</evidence>
<dbReference type="EMBL" id="WXEX01000001">
    <property type="protein sequence ID" value="MZP41570.1"/>
    <property type="molecule type" value="Genomic_DNA"/>
</dbReference>
<dbReference type="RefSeq" id="WP_161260156.1">
    <property type="nucleotide sequence ID" value="NZ_JAFBDC010000001.1"/>
</dbReference>
<organism evidence="1 2">
    <name type="scientific">Heliomicrobium gestii</name>
    <name type="common">Heliobacterium gestii</name>
    <dbReference type="NCBI Taxonomy" id="2699"/>
    <lineage>
        <taxon>Bacteria</taxon>
        <taxon>Bacillati</taxon>
        <taxon>Bacillota</taxon>
        <taxon>Clostridia</taxon>
        <taxon>Eubacteriales</taxon>
        <taxon>Heliobacteriaceae</taxon>
        <taxon>Heliomicrobium</taxon>
    </lineage>
</organism>
<keyword evidence="2" id="KW-1185">Reference proteome</keyword>
<gene>
    <name evidence="1" type="ORF">GTO89_00805</name>
</gene>
<name>A0A845L9H5_HELGE</name>
<dbReference type="Proteomes" id="UP000471031">
    <property type="component" value="Unassembled WGS sequence"/>
</dbReference>
<proteinExistence type="predicted"/>
<comment type="caution">
    <text evidence="1">The sequence shown here is derived from an EMBL/GenBank/DDBJ whole genome shotgun (WGS) entry which is preliminary data.</text>
</comment>
<evidence type="ECO:0000313" key="2">
    <source>
        <dbReference type="Proteomes" id="UP000471031"/>
    </source>
</evidence>
<protein>
    <submittedName>
        <fullName evidence="1">Uncharacterized protein</fullName>
    </submittedName>
</protein>
<sequence length="55" mass="5761">MGKILRMGMMGSLGLVTIGFALGLLAGNGAMGMSGLQATKVGRFRTVRYRRKAAS</sequence>